<evidence type="ECO:0000313" key="2">
    <source>
        <dbReference type="EMBL" id="SMO46830.1"/>
    </source>
</evidence>
<feature type="signal peptide" evidence="1">
    <location>
        <begin position="1"/>
        <end position="22"/>
    </location>
</feature>
<evidence type="ECO:0000256" key="1">
    <source>
        <dbReference type="SAM" id="SignalP"/>
    </source>
</evidence>
<gene>
    <name evidence="2" type="ORF">SAMN06265348_102319</name>
</gene>
<dbReference type="Gene3D" id="3.40.50.1820">
    <property type="entry name" value="alpha/beta hydrolase"/>
    <property type="match status" value="1"/>
</dbReference>
<reference evidence="2 3" key="1">
    <citation type="submission" date="2017-05" db="EMBL/GenBank/DDBJ databases">
        <authorList>
            <person name="Varghese N."/>
            <person name="Submissions S."/>
        </authorList>
    </citation>
    <scope>NUCLEOTIDE SEQUENCE [LARGE SCALE GENOMIC DNA]</scope>
    <source>
        <strain evidence="2 3">DSM 19036</strain>
    </source>
</reference>
<dbReference type="EMBL" id="FXTN01000002">
    <property type="protein sequence ID" value="SMO46830.1"/>
    <property type="molecule type" value="Genomic_DNA"/>
</dbReference>
<sequence length="117" mass="13329">MITKQITLAVFLSFGLYFQTKAATVDTVVTHSAAMHKDIKAVVIEPSGYNAAKKIPVIYLLHGFSGNYGDWINKVPAIKDLADQYQVGHTWDYWANSIFYHFLFFSKYFKAAAEKER</sequence>
<protein>
    <submittedName>
        <fullName evidence="2">Esterase</fullName>
    </submittedName>
</protein>
<feature type="chain" id="PRO_5021866487" evidence="1">
    <location>
        <begin position="23"/>
        <end position="117"/>
    </location>
</feature>
<accession>A0A521BJI5</accession>
<dbReference type="Proteomes" id="UP000320300">
    <property type="component" value="Unassembled WGS sequence"/>
</dbReference>
<organism evidence="2 3">
    <name type="scientific">Pedobacter westerhofensis</name>
    <dbReference type="NCBI Taxonomy" id="425512"/>
    <lineage>
        <taxon>Bacteria</taxon>
        <taxon>Pseudomonadati</taxon>
        <taxon>Bacteroidota</taxon>
        <taxon>Sphingobacteriia</taxon>
        <taxon>Sphingobacteriales</taxon>
        <taxon>Sphingobacteriaceae</taxon>
        <taxon>Pedobacter</taxon>
    </lineage>
</organism>
<dbReference type="Pfam" id="PF00756">
    <property type="entry name" value="Esterase"/>
    <property type="match status" value="1"/>
</dbReference>
<keyword evidence="3" id="KW-1185">Reference proteome</keyword>
<dbReference type="InterPro" id="IPR000801">
    <property type="entry name" value="Esterase-like"/>
</dbReference>
<dbReference type="SUPFAM" id="SSF53474">
    <property type="entry name" value="alpha/beta-Hydrolases"/>
    <property type="match status" value="1"/>
</dbReference>
<dbReference type="RefSeq" id="WP_142526990.1">
    <property type="nucleotide sequence ID" value="NZ_CBCSJO010000003.1"/>
</dbReference>
<name>A0A521BJI5_9SPHI</name>
<dbReference type="InterPro" id="IPR029058">
    <property type="entry name" value="AB_hydrolase_fold"/>
</dbReference>
<dbReference type="AlphaFoldDB" id="A0A521BJI5"/>
<proteinExistence type="predicted"/>
<evidence type="ECO:0000313" key="3">
    <source>
        <dbReference type="Proteomes" id="UP000320300"/>
    </source>
</evidence>
<dbReference type="OrthoDB" id="9803578at2"/>
<keyword evidence="1" id="KW-0732">Signal</keyword>